<dbReference type="EMBL" id="ML996583">
    <property type="protein sequence ID" value="KAF2753714.1"/>
    <property type="molecule type" value="Genomic_DNA"/>
</dbReference>
<name>A0A6A6VVG3_9PEZI</name>
<dbReference type="Proteomes" id="UP000799437">
    <property type="component" value="Unassembled WGS sequence"/>
</dbReference>
<keyword evidence="1" id="KW-1133">Transmembrane helix</keyword>
<reference evidence="2" key="1">
    <citation type="journal article" date="2020" name="Stud. Mycol.">
        <title>101 Dothideomycetes genomes: a test case for predicting lifestyles and emergence of pathogens.</title>
        <authorList>
            <person name="Haridas S."/>
            <person name="Albert R."/>
            <person name="Binder M."/>
            <person name="Bloem J."/>
            <person name="Labutti K."/>
            <person name="Salamov A."/>
            <person name="Andreopoulos B."/>
            <person name="Baker S."/>
            <person name="Barry K."/>
            <person name="Bills G."/>
            <person name="Bluhm B."/>
            <person name="Cannon C."/>
            <person name="Castanera R."/>
            <person name="Culley D."/>
            <person name="Daum C."/>
            <person name="Ezra D."/>
            <person name="Gonzalez J."/>
            <person name="Henrissat B."/>
            <person name="Kuo A."/>
            <person name="Liang C."/>
            <person name="Lipzen A."/>
            <person name="Lutzoni F."/>
            <person name="Magnuson J."/>
            <person name="Mondo S."/>
            <person name="Nolan M."/>
            <person name="Ohm R."/>
            <person name="Pangilinan J."/>
            <person name="Park H.-J."/>
            <person name="Ramirez L."/>
            <person name="Alfaro M."/>
            <person name="Sun H."/>
            <person name="Tritt A."/>
            <person name="Yoshinaga Y."/>
            <person name="Zwiers L.-H."/>
            <person name="Turgeon B."/>
            <person name="Goodwin S."/>
            <person name="Spatafora J."/>
            <person name="Crous P."/>
            <person name="Grigoriev I."/>
        </authorList>
    </citation>
    <scope>NUCLEOTIDE SEQUENCE</scope>
    <source>
        <strain evidence="2">CBS 121739</strain>
    </source>
</reference>
<organism evidence="2 3">
    <name type="scientific">Pseudovirgaria hyperparasitica</name>
    <dbReference type="NCBI Taxonomy" id="470096"/>
    <lineage>
        <taxon>Eukaryota</taxon>
        <taxon>Fungi</taxon>
        <taxon>Dikarya</taxon>
        <taxon>Ascomycota</taxon>
        <taxon>Pezizomycotina</taxon>
        <taxon>Dothideomycetes</taxon>
        <taxon>Dothideomycetes incertae sedis</taxon>
        <taxon>Acrospermales</taxon>
        <taxon>Acrospermaceae</taxon>
        <taxon>Pseudovirgaria</taxon>
    </lineage>
</organism>
<evidence type="ECO:0000313" key="2">
    <source>
        <dbReference type="EMBL" id="KAF2753714.1"/>
    </source>
</evidence>
<dbReference type="GeneID" id="54480546"/>
<keyword evidence="3" id="KW-1185">Reference proteome</keyword>
<dbReference type="RefSeq" id="XP_033596165.1">
    <property type="nucleotide sequence ID" value="XM_033739492.1"/>
</dbReference>
<keyword evidence="1" id="KW-0472">Membrane</keyword>
<proteinExistence type="predicted"/>
<gene>
    <name evidence="2" type="ORF">EJ05DRAFT_169625</name>
</gene>
<accession>A0A6A6VVG3</accession>
<protein>
    <submittedName>
        <fullName evidence="2">Uncharacterized protein</fullName>
    </submittedName>
</protein>
<feature type="transmembrane region" description="Helical" evidence="1">
    <location>
        <begin position="30"/>
        <end position="52"/>
    </location>
</feature>
<keyword evidence="1" id="KW-0812">Transmembrane</keyword>
<evidence type="ECO:0000256" key="1">
    <source>
        <dbReference type="SAM" id="Phobius"/>
    </source>
</evidence>
<evidence type="ECO:0000313" key="3">
    <source>
        <dbReference type="Proteomes" id="UP000799437"/>
    </source>
</evidence>
<sequence length="145" mass="17265">MVMDMDIDMVWYSSPALLDLHYSCYTCYSSRWLCLFAGAIIVLSSLWSGIFVPRSIYPDGFLHPRPAFVSVLRSSRHHSRCAVNQHHSCQDMDRESRATWRVFLWRMHQHQRRHEQTAVNHGRFRYSWYVADVQWCWIDPTVPDS</sequence>
<dbReference type="AlphaFoldDB" id="A0A6A6VVG3"/>